<keyword evidence="6" id="KW-0067">ATP-binding</keyword>
<evidence type="ECO:0000256" key="2">
    <source>
        <dbReference type="ARBA" id="ARBA00012104"/>
    </source>
</evidence>
<gene>
    <name evidence="8" type="ORF">WJX75_001740</name>
</gene>
<evidence type="ECO:0000256" key="5">
    <source>
        <dbReference type="ARBA" id="ARBA00022777"/>
    </source>
</evidence>
<dbReference type="EMBL" id="JALJOT010000017">
    <property type="protein sequence ID" value="KAK9901557.1"/>
    <property type="molecule type" value="Genomic_DNA"/>
</dbReference>
<comment type="caution">
    <text evidence="8">The sequence shown here is derived from an EMBL/GenBank/DDBJ whole genome shotgun (WGS) entry which is preliminary data.</text>
</comment>
<dbReference type="Pfam" id="PF08543">
    <property type="entry name" value="Phos_pyr_kin"/>
    <property type="match status" value="1"/>
</dbReference>
<reference evidence="8 9" key="1">
    <citation type="journal article" date="2024" name="Nat. Commun.">
        <title>Phylogenomics reveals the evolutionary origins of lichenization in chlorophyte algae.</title>
        <authorList>
            <person name="Puginier C."/>
            <person name="Libourel C."/>
            <person name="Otte J."/>
            <person name="Skaloud P."/>
            <person name="Haon M."/>
            <person name="Grisel S."/>
            <person name="Petersen M."/>
            <person name="Berrin J.G."/>
            <person name="Delaux P.M."/>
            <person name="Dal Grande F."/>
            <person name="Keller J."/>
        </authorList>
    </citation>
    <scope>NUCLEOTIDE SEQUENCE [LARGE SCALE GENOMIC DNA]</scope>
    <source>
        <strain evidence="8 9">SAG 216-7</strain>
    </source>
</reference>
<keyword evidence="5" id="KW-0418">Kinase</keyword>
<dbReference type="Proteomes" id="UP001491310">
    <property type="component" value="Unassembled WGS sequence"/>
</dbReference>
<name>A0ABR2YBB9_9CHLO</name>
<protein>
    <recommendedName>
        <fullName evidence="2">pyridoxal kinase</fullName>
        <ecNumber evidence="2">2.7.1.35</ecNumber>
    </recommendedName>
</protein>
<dbReference type="SUPFAM" id="SSF53613">
    <property type="entry name" value="Ribokinase-like"/>
    <property type="match status" value="1"/>
</dbReference>
<keyword evidence="9" id="KW-1185">Reference proteome</keyword>
<keyword evidence="4" id="KW-0547">Nucleotide-binding</keyword>
<dbReference type="CDD" id="cd01173">
    <property type="entry name" value="pyridoxal_pyridoxamine_kinase"/>
    <property type="match status" value="1"/>
</dbReference>
<evidence type="ECO:0000256" key="6">
    <source>
        <dbReference type="ARBA" id="ARBA00022840"/>
    </source>
</evidence>
<keyword evidence="3" id="KW-0808">Transferase</keyword>
<evidence type="ECO:0000256" key="1">
    <source>
        <dbReference type="ARBA" id="ARBA00008805"/>
    </source>
</evidence>
<evidence type="ECO:0000313" key="8">
    <source>
        <dbReference type="EMBL" id="KAK9901557.1"/>
    </source>
</evidence>
<dbReference type="PANTHER" id="PTHR10534">
    <property type="entry name" value="PYRIDOXAL KINASE"/>
    <property type="match status" value="1"/>
</dbReference>
<organism evidence="8 9">
    <name type="scientific">Coccomyxa subellipsoidea</name>
    <dbReference type="NCBI Taxonomy" id="248742"/>
    <lineage>
        <taxon>Eukaryota</taxon>
        <taxon>Viridiplantae</taxon>
        <taxon>Chlorophyta</taxon>
        <taxon>core chlorophytes</taxon>
        <taxon>Trebouxiophyceae</taxon>
        <taxon>Trebouxiophyceae incertae sedis</taxon>
        <taxon>Coccomyxaceae</taxon>
        <taxon>Coccomyxa</taxon>
    </lineage>
</organism>
<accession>A0ABR2YBB9</accession>
<evidence type="ECO:0000256" key="3">
    <source>
        <dbReference type="ARBA" id="ARBA00022679"/>
    </source>
</evidence>
<proteinExistence type="inferred from homology"/>
<dbReference type="Gene3D" id="3.40.1190.20">
    <property type="match status" value="1"/>
</dbReference>
<dbReference type="EC" id="2.7.1.35" evidence="2"/>
<dbReference type="InterPro" id="IPR004625">
    <property type="entry name" value="PyrdxlKinase"/>
</dbReference>
<evidence type="ECO:0000256" key="4">
    <source>
        <dbReference type="ARBA" id="ARBA00022741"/>
    </source>
</evidence>
<evidence type="ECO:0000259" key="7">
    <source>
        <dbReference type="Pfam" id="PF08543"/>
    </source>
</evidence>
<dbReference type="InterPro" id="IPR029056">
    <property type="entry name" value="Ribokinase-like"/>
</dbReference>
<dbReference type="InterPro" id="IPR013749">
    <property type="entry name" value="PM/HMP-P_kinase-1"/>
</dbReference>
<dbReference type="NCBIfam" id="TIGR00687">
    <property type="entry name" value="pyridox_kin"/>
    <property type="match status" value="1"/>
</dbReference>
<sequence length="309" mass="33970">MTAAEPRKRVLSIQSHVVHGYVGNRCAVFPLQLLGYEVDFINSVQFSNHTGYPQVKGSVMDGEQLWDIIEGMKANGLLEYSHLVTGYIGSASLLQTIKRLVELLREHNPNLMYVSDPVMGDHGKLYVKPELVPCYKEDIVRLASIMTPNQFEAEQLVGQCITTEEDALAACQTLHDRGPSTVVMTSFHPEGVEDHLLVIASTTVPQDDGLPSRLRLKIPRSGAYFTGTGDLMTVLLLAALDRQPRNLKGAVEKAVATLQAMLQATVKAAGQSAFAAERTAKVARDRELRLIENQHLLKDAPVQLFAEAL</sequence>
<evidence type="ECO:0000313" key="9">
    <source>
        <dbReference type="Proteomes" id="UP001491310"/>
    </source>
</evidence>
<feature type="domain" description="Pyridoxamine kinase/Phosphomethylpyrimidine kinase" evidence="7">
    <location>
        <begin position="85"/>
        <end position="268"/>
    </location>
</feature>
<comment type="similarity">
    <text evidence="1">Belongs to the pyridoxine kinase family.</text>
</comment>
<dbReference type="PANTHER" id="PTHR10534:SF2">
    <property type="entry name" value="PYRIDOXAL KINASE"/>
    <property type="match status" value="1"/>
</dbReference>